<reference evidence="4" key="1">
    <citation type="journal article" date="2019" name="Int. J. Syst. Evol. Microbiol.">
        <title>The Global Catalogue of Microorganisms (GCM) 10K type strain sequencing project: providing services to taxonomists for standard genome sequencing and annotation.</title>
        <authorList>
            <consortium name="The Broad Institute Genomics Platform"/>
            <consortium name="The Broad Institute Genome Sequencing Center for Infectious Disease"/>
            <person name="Wu L."/>
            <person name="Ma J."/>
        </authorList>
    </citation>
    <scope>NUCLEOTIDE SEQUENCE [LARGE SCALE GENOMIC DNA]</scope>
    <source>
        <strain evidence="4">KCTC 42217</strain>
    </source>
</reference>
<sequence length="185" mass="20202">MISVKKSSKLLLALVIVAGLNMPALAQNFTSKNARVRFFSSTPIEDIKAASDNGVAVLIGKTASIAFQVAIKSFEFSKGLMQEHFNENYMESDKYPYAKFNGKINQSIDFSKEGEYNVTATGILLIHGVPKQRTIPGKIRITNGTVQLIAGFDVACADHNIKIPKLVMTKIAEVIKVNIDATLKP</sequence>
<protein>
    <submittedName>
        <fullName evidence="3">YceI family protein</fullName>
    </submittedName>
</protein>
<keyword evidence="4" id="KW-1185">Reference proteome</keyword>
<keyword evidence="1" id="KW-0732">Signal</keyword>
<accession>A0ABW4ZH30</accession>
<feature type="signal peptide" evidence="1">
    <location>
        <begin position="1"/>
        <end position="26"/>
    </location>
</feature>
<dbReference type="Pfam" id="PF04264">
    <property type="entry name" value="YceI"/>
    <property type="match status" value="1"/>
</dbReference>
<proteinExistence type="predicted"/>
<evidence type="ECO:0000256" key="1">
    <source>
        <dbReference type="SAM" id="SignalP"/>
    </source>
</evidence>
<comment type="caution">
    <text evidence="3">The sequence shown here is derived from an EMBL/GenBank/DDBJ whole genome shotgun (WGS) entry which is preliminary data.</text>
</comment>
<dbReference type="RefSeq" id="WP_255899837.1">
    <property type="nucleotide sequence ID" value="NZ_JAFMZO010000001.1"/>
</dbReference>
<dbReference type="EMBL" id="JBHUHZ010000001">
    <property type="protein sequence ID" value="MFD2161240.1"/>
    <property type="molecule type" value="Genomic_DNA"/>
</dbReference>
<evidence type="ECO:0000259" key="2">
    <source>
        <dbReference type="Pfam" id="PF04264"/>
    </source>
</evidence>
<organism evidence="3 4">
    <name type="scientific">Paradesertivirga mongoliensis</name>
    <dbReference type="NCBI Taxonomy" id="2100740"/>
    <lineage>
        <taxon>Bacteria</taxon>
        <taxon>Pseudomonadati</taxon>
        <taxon>Bacteroidota</taxon>
        <taxon>Sphingobacteriia</taxon>
        <taxon>Sphingobacteriales</taxon>
        <taxon>Sphingobacteriaceae</taxon>
        <taxon>Paradesertivirga</taxon>
    </lineage>
</organism>
<name>A0ABW4ZH30_9SPHI</name>
<dbReference type="InterPro" id="IPR007372">
    <property type="entry name" value="Lipid/polyisoprenoid-bd_YceI"/>
</dbReference>
<dbReference type="SUPFAM" id="SSF101874">
    <property type="entry name" value="YceI-like"/>
    <property type="match status" value="1"/>
</dbReference>
<dbReference type="Gene3D" id="2.40.128.110">
    <property type="entry name" value="Lipid/polyisoprenoid-binding, YceI-like"/>
    <property type="match status" value="1"/>
</dbReference>
<dbReference type="Proteomes" id="UP001597387">
    <property type="component" value="Unassembled WGS sequence"/>
</dbReference>
<gene>
    <name evidence="3" type="ORF">ACFSJU_02490</name>
</gene>
<feature type="chain" id="PRO_5046282689" evidence="1">
    <location>
        <begin position="27"/>
        <end position="185"/>
    </location>
</feature>
<evidence type="ECO:0000313" key="4">
    <source>
        <dbReference type="Proteomes" id="UP001597387"/>
    </source>
</evidence>
<dbReference type="InterPro" id="IPR036761">
    <property type="entry name" value="TTHA0802/YceI-like_sf"/>
</dbReference>
<evidence type="ECO:0000313" key="3">
    <source>
        <dbReference type="EMBL" id="MFD2161240.1"/>
    </source>
</evidence>
<feature type="domain" description="Lipid/polyisoprenoid-binding YceI-like" evidence="2">
    <location>
        <begin position="61"/>
        <end position="182"/>
    </location>
</feature>